<feature type="region of interest" description="Disordered" evidence="1">
    <location>
        <begin position="193"/>
        <end position="214"/>
    </location>
</feature>
<protein>
    <submittedName>
        <fullName evidence="2">Uncharacterized protein</fullName>
    </submittedName>
</protein>
<evidence type="ECO:0000256" key="1">
    <source>
        <dbReference type="SAM" id="MobiDB-lite"/>
    </source>
</evidence>
<dbReference type="Proteomes" id="UP000600101">
    <property type="component" value="Unassembled WGS sequence"/>
</dbReference>
<evidence type="ECO:0000313" key="3">
    <source>
        <dbReference type="Proteomes" id="UP000600101"/>
    </source>
</evidence>
<gene>
    <name evidence="2" type="ORF">H7965_02025</name>
</gene>
<evidence type="ECO:0000313" key="2">
    <source>
        <dbReference type="EMBL" id="MBC4014087.1"/>
    </source>
</evidence>
<reference evidence="2" key="1">
    <citation type="submission" date="2020-08" db="EMBL/GenBank/DDBJ databases">
        <authorList>
            <person name="Hu Y."/>
            <person name="Nguyen S.V."/>
            <person name="Li F."/>
            <person name="Fanning S."/>
        </authorList>
    </citation>
    <scope>NUCLEOTIDE SEQUENCE</scope>
    <source>
        <strain evidence="2">SYSU D8009</strain>
    </source>
</reference>
<dbReference type="AlphaFoldDB" id="A0A9X0QWW6"/>
<accession>A0A9X0QWW6</accession>
<dbReference type="EMBL" id="JACOMF010000002">
    <property type="protein sequence ID" value="MBC4014087.1"/>
    <property type="molecule type" value="Genomic_DNA"/>
</dbReference>
<keyword evidence="3" id="KW-1185">Reference proteome</keyword>
<comment type="caution">
    <text evidence="2">The sequence shown here is derived from an EMBL/GenBank/DDBJ whole genome shotgun (WGS) entry which is preliminary data.</text>
</comment>
<dbReference type="RefSeq" id="WP_186768865.1">
    <property type="nucleotide sequence ID" value="NZ_JACOMF010000002.1"/>
</dbReference>
<proteinExistence type="predicted"/>
<sequence>MAEDELEGIKALLRRGGVQAMPEVVEIRPEIRSAGSWHLVDPEFKPAEPPRQPTAPRPESGQEQQPQPQQTPQPQPSLTSGFSPGMMLRQVTYFVPPQEAARFQDWLYRNEPHLHALAPAGVTYLGTYGVFGRGSTYASFWRYDSFAAVQRMATAVGDPLSDFGGVLRVLQQYPQIRAAEDYTEQLYLPAGSSPLLTPGVTRDEQPGGARAPRG</sequence>
<feature type="region of interest" description="Disordered" evidence="1">
    <location>
        <begin position="38"/>
        <end position="82"/>
    </location>
</feature>
<name>A0A9X0QWW6_9PROT</name>
<organism evidence="2 3">
    <name type="scientific">Siccirubricoccus deserti</name>
    <dbReference type="NCBI Taxonomy" id="2013562"/>
    <lineage>
        <taxon>Bacteria</taxon>
        <taxon>Pseudomonadati</taxon>
        <taxon>Pseudomonadota</taxon>
        <taxon>Alphaproteobacteria</taxon>
        <taxon>Acetobacterales</taxon>
        <taxon>Roseomonadaceae</taxon>
        <taxon>Siccirubricoccus</taxon>
    </lineage>
</organism>